<feature type="transmembrane region" description="Helical" evidence="1">
    <location>
        <begin position="39"/>
        <end position="62"/>
    </location>
</feature>
<keyword evidence="1" id="KW-1133">Transmembrane helix</keyword>
<keyword evidence="1" id="KW-0812">Transmembrane</keyword>
<keyword evidence="3" id="KW-1185">Reference proteome</keyword>
<dbReference type="Proteomes" id="UP000092445">
    <property type="component" value="Unassembled WGS sequence"/>
</dbReference>
<dbReference type="STRING" id="7398.A0A1A9ZYL3"/>
<name>A0A1A9ZYL3_GLOPL</name>
<accession>A0A1A9ZYL3</accession>
<dbReference type="AlphaFoldDB" id="A0A1A9ZYL3"/>
<dbReference type="VEuPathDB" id="VectorBase:GPAI029002"/>
<evidence type="ECO:0000313" key="2">
    <source>
        <dbReference type="EnsemblMetazoa" id="GPAI029002-PA"/>
    </source>
</evidence>
<protein>
    <submittedName>
        <fullName evidence="2">Uncharacterized protein</fullName>
    </submittedName>
</protein>
<sequence>MATIWISFCYFPYLRASLIWIVPFFWAHIGWFLGQLADIILIALQIVLPADGSYYIIPYYGAVVDIIRSVKKLIVFLKMTGELLYKLSKNCGHFFLCNSYTKNCGYFFFVQIKKSHINILSENS</sequence>
<evidence type="ECO:0000313" key="3">
    <source>
        <dbReference type="Proteomes" id="UP000092445"/>
    </source>
</evidence>
<evidence type="ECO:0000256" key="1">
    <source>
        <dbReference type="SAM" id="Phobius"/>
    </source>
</evidence>
<reference evidence="3" key="1">
    <citation type="submission" date="2014-03" db="EMBL/GenBank/DDBJ databases">
        <authorList>
            <person name="Aksoy S."/>
            <person name="Warren W."/>
            <person name="Wilson R.K."/>
        </authorList>
    </citation>
    <scope>NUCLEOTIDE SEQUENCE [LARGE SCALE GENOMIC DNA]</scope>
    <source>
        <strain evidence="3">IAEA</strain>
    </source>
</reference>
<organism evidence="2 3">
    <name type="scientific">Glossina pallidipes</name>
    <name type="common">Tsetse fly</name>
    <dbReference type="NCBI Taxonomy" id="7398"/>
    <lineage>
        <taxon>Eukaryota</taxon>
        <taxon>Metazoa</taxon>
        <taxon>Ecdysozoa</taxon>
        <taxon>Arthropoda</taxon>
        <taxon>Hexapoda</taxon>
        <taxon>Insecta</taxon>
        <taxon>Pterygota</taxon>
        <taxon>Neoptera</taxon>
        <taxon>Endopterygota</taxon>
        <taxon>Diptera</taxon>
        <taxon>Brachycera</taxon>
        <taxon>Muscomorpha</taxon>
        <taxon>Hippoboscoidea</taxon>
        <taxon>Glossinidae</taxon>
        <taxon>Glossina</taxon>
    </lineage>
</organism>
<proteinExistence type="predicted"/>
<feature type="transmembrane region" description="Helical" evidence="1">
    <location>
        <begin position="12"/>
        <end position="33"/>
    </location>
</feature>
<reference evidence="2" key="2">
    <citation type="submission" date="2020-05" db="UniProtKB">
        <authorList>
            <consortium name="EnsemblMetazoa"/>
        </authorList>
    </citation>
    <scope>IDENTIFICATION</scope>
    <source>
        <strain evidence="2">IAEA</strain>
    </source>
</reference>
<keyword evidence="1" id="KW-0472">Membrane</keyword>
<dbReference type="EnsemblMetazoa" id="GPAI029002-RA">
    <property type="protein sequence ID" value="GPAI029002-PA"/>
    <property type="gene ID" value="GPAI029002"/>
</dbReference>